<dbReference type="Proteomes" id="UP001162992">
    <property type="component" value="Chromosome 2"/>
</dbReference>
<evidence type="ECO:0000313" key="2">
    <source>
        <dbReference type="Proteomes" id="UP001162992"/>
    </source>
</evidence>
<proteinExistence type="predicted"/>
<dbReference type="EMBL" id="CM055093">
    <property type="protein sequence ID" value="KAJ7567203.1"/>
    <property type="molecule type" value="Genomic_DNA"/>
</dbReference>
<accession>A0ACC2ELB3</accession>
<gene>
    <name evidence="1" type="ORF">O6H91_02G136700</name>
</gene>
<keyword evidence="2" id="KW-1185">Reference proteome</keyword>
<organism evidence="1 2">
    <name type="scientific">Diphasiastrum complanatum</name>
    <name type="common">Issler's clubmoss</name>
    <name type="synonym">Lycopodium complanatum</name>
    <dbReference type="NCBI Taxonomy" id="34168"/>
    <lineage>
        <taxon>Eukaryota</taxon>
        <taxon>Viridiplantae</taxon>
        <taxon>Streptophyta</taxon>
        <taxon>Embryophyta</taxon>
        <taxon>Tracheophyta</taxon>
        <taxon>Lycopodiopsida</taxon>
        <taxon>Lycopodiales</taxon>
        <taxon>Lycopodiaceae</taxon>
        <taxon>Lycopodioideae</taxon>
        <taxon>Diphasiastrum</taxon>
    </lineage>
</organism>
<reference evidence="2" key="1">
    <citation type="journal article" date="2024" name="Proc. Natl. Acad. Sci. U.S.A.">
        <title>Extraordinary preservation of gene collinearity over three hundred million years revealed in homosporous lycophytes.</title>
        <authorList>
            <person name="Li C."/>
            <person name="Wickell D."/>
            <person name="Kuo L.Y."/>
            <person name="Chen X."/>
            <person name="Nie B."/>
            <person name="Liao X."/>
            <person name="Peng D."/>
            <person name="Ji J."/>
            <person name="Jenkins J."/>
            <person name="Williams M."/>
            <person name="Shu S."/>
            <person name="Plott C."/>
            <person name="Barry K."/>
            <person name="Rajasekar S."/>
            <person name="Grimwood J."/>
            <person name="Han X."/>
            <person name="Sun S."/>
            <person name="Hou Z."/>
            <person name="He W."/>
            <person name="Dai G."/>
            <person name="Sun C."/>
            <person name="Schmutz J."/>
            <person name="Leebens-Mack J.H."/>
            <person name="Li F.W."/>
            <person name="Wang L."/>
        </authorList>
    </citation>
    <scope>NUCLEOTIDE SEQUENCE [LARGE SCALE GENOMIC DNA]</scope>
    <source>
        <strain evidence="2">cv. PW_Plant_1</strain>
    </source>
</reference>
<evidence type="ECO:0000313" key="1">
    <source>
        <dbReference type="EMBL" id="KAJ7567203.1"/>
    </source>
</evidence>
<name>A0ACC2ELB3_DIPCM</name>
<protein>
    <submittedName>
        <fullName evidence="1">Uncharacterized protein</fullName>
    </submittedName>
</protein>
<sequence length="148" mass="16648">MPGPQKRSSLRQDDIFDAVVDLETSLFQQGFDDGFISGVRLGKDEGREVGLKSGFELGEEIGFYRGCVTIWKIALERDSTLFSARAQRSIDHFDEQLRAYPLTSPEDERLQDLLASLRVRFKAIMAMLSIRLDYSGYPKASSAGEISF</sequence>
<comment type="caution">
    <text evidence="1">The sequence shown here is derived from an EMBL/GenBank/DDBJ whole genome shotgun (WGS) entry which is preliminary data.</text>
</comment>